<sequence>MASTTFALVLFTLCLATGIQGDSTPYTSCSTVADPIDFRMDGCTETPCALYRGETASAEWDWEVTADTTTLTPRVKAIVLGLSISYDIGQEDACETLTNAECPLDAGEEVTYGLSMPVLASYPKLSLTIEFALLDDNGDAQVCFRVPVKVQDRS</sequence>
<dbReference type="PANTHER" id="PTHR11306:SF36">
    <property type="entry name" value="NIEMANN-PICK TYPE C-2C-RELATED"/>
    <property type="match status" value="1"/>
</dbReference>
<feature type="domain" description="MD-2-related lipid-recognition" evidence="7">
    <location>
        <begin position="26"/>
        <end position="148"/>
    </location>
</feature>
<dbReference type="Proteomes" id="UP000829291">
    <property type="component" value="Chromosome 7"/>
</dbReference>
<dbReference type="InterPro" id="IPR039670">
    <property type="entry name" value="NPC2-like"/>
</dbReference>
<dbReference type="InterPro" id="IPR014756">
    <property type="entry name" value="Ig_E-set"/>
</dbReference>
<dbReference type="AlphaFoldDB" id="A0A6J0BK00"/>
<gene>
    <name evidence="9" type="primary">LOC107220176</name>
</gene>
<dbReference type="GO" id="GO:0032367">
    <property type="term" value="P:intracellular cholesterol transport"/>
    <property type="evidence" value="ECO:0007669"/>
    <property type="project" value="InterPro"/>
</dbReference>
<evidence type="ECO:0000259" key="7">
    <source>
        <dbReference type="SMART" id="SM00737"/>
    </source>
</evidence>
<comment type="similarity">
    <text evidence="2">Belongs to the NPC2 family.</text>
</comment>
<dbReference type="Pfam" id="PF02221">
    <property type="entry name" value="E1_DerP2_DerF2"/>
    <property type="match status" value="1"/>
</dbReference>
<reference evidence="9" key="1">
    <citation type="submission" date="2025-08" db="UniProtKB">
        <authorList>
            <consortium name="RefSeq"/>
        </authorList>
    </citation>
    <scope>IDENTIFICATION</scope>
    <source>
        <tissue evidence="9">Thorax and Abdomen</tissue>
    </source>
</reference>
<proteinExistence type="inferred from homology"/>
<keyword evidence="8" id="KW-1185">Reference proteome</keyword>
<dbReference type="RefSeq" id="XP_015514133.1">
    <property type="nucleotide sequence ID" value="XM_015658647.2"/>
</dbReference>
<protein>
    <submittedName>
        <fullName evidence="9">NPC intracellular cholesterol transporter 2 homolog a</fullName>
    </submittedName>
</protein>
<evidence type="ECO:0000256" key="1">
    <source>
        <dbReference type="ARBA" id="ARBA00004613"/>
    </source>
</evidence>
<dbReference type="OrthoDB" id="6489092at2759"/>
<dbReference type="InterPro" id="IPR033916">
    <property type="entry name" value="ML_Npc2-like"/>
</dbReference>
<dbReference type="FunCoup" id="A0A6J0BK00">
    <property type="interactions" value="111"/>
</dbReference>
<evidence type="ECO:0000256" key="5">
    <source>
        <dbReference type="ARBA" id="ARBA00023157"/>
    </source>
</evidence>
<dbReference type="SUPFAM" id="SSF81296">
    <property type="entry name" value="E set domains"/>
    <property type="match status" value="1"/>
</dbReference>
<dbReference type="InParanoid" id="A0A6J0BK00"/>
<keyword evidence="3" id="KW-0964">Secreted</keyword>
<dbReference type="FunFam" id="2.60.40.770:FF:000001">
    <property type="entry name" value="NPC intracellular cholesterol transporter 2"/>
    <property type="match status" value="1"/>
</dbReference>
<feature type="signal peptide" evidence="6">
    <location>
        <begin position="1"/>
        <end position="21"/>
    </location>
</feature>
<dbReference type="InterPro" id="IPR003172">
    <property type="entry name" value="ML_dom"/>
</dbReference>
<dbReference type="GO" id="GO:0005576">
    <property type="term" value="C:extracellular region"/>
    <property type="evidence" value="ECO:0007669"/>
    <property type="project" value="UniProtKB-SubCell"/>
</dbReference>
<keyword evidence="4 6" id="KW-0732">Signal</keyword>
<evidence type="ECO:0000256" key="3">
    <source>
        <dbReference type="ARBA" id="ARBA00022525"/>
    </source>
</evidence>
<evidence type="ECO:0000256" key="4">
    <source>
        <dbReference type="ARBA" id="ARBA00022729"/>
    </source>
</evidence>
<comment type="subcellular location">
    <subcellularLocation>
        <location evidence="1">Secreted</location>
    </subcellularLocation>
</comment>
<dbReference type="CDD" id="cd00916">
    <property type="entry name" value="Npc2_like"/>
    <property type="match status" value="1"/>
</dbReference>
<name>A0A6J0BK00_NEOLC</name>
<feature type="chain" id="PRO_5027116952" evidence="6">
    <location>
        <begin position="22"/>
        <end position="154"/>
    </location>
</feature>
<evidence type="ECO:0000256" key="6">
    <source>
        <dbReference type="SAM" id="SignalP"/>
    </source>
</evidence>
<keyword evidence="5" id="KW-1015">Disulfide bond</keyword>
<dbReference type="SMART" id="SM00737">
    <property type="entry name" value="ML"/>
    <property type="match status" value="1"/>
</dbReference>
<evidence type="ECO:0000313" key="8">
    <source>
        <dbReference type="Proteomes" id="UP000829291"/>
    </source>
</evidence>
<evidence type="ECO:0000256" key="2">
    <source>
        <dbReference type="ARBA" id="ARBA00006370"/>
    </source>
</evidence>
<dbReference type="Gene3D" id="2.60.40.770">
    <property type="match status" value="1"/>
</dbReference>
<dbReference type="KEGG" id="nlo:107220176"/>
<dbReference type="GO" id="GO:0032934">
    <property type="term" value="F:sterol binding"/>
    <property type="evidence" value="ECO:0007669"/>
    <property type="project" value="InterPro"/>
</dbReference>
<dbReference type="GeneID" id="107220176"/>
<organism evidence="9">
    <name type="scientific">Neodiprion lecontei</name>
    <name type="common">Redheaded pine sawfly</name>
    <dbReference type="NCBI Taxonomy" id="441921"/>
    <lineage>
        <taxon>Eukaryota</taxon>
        <taxon>Metazoa</taxon>
        <taxon>Ecdysozoa</taxon>
        <taxon>Arthropoda</taxon>
        <taxon>Hexapoda</taxon>
        <taxon>Insecta</taxon>
        <taxon>Pterygota</taxon>
        <taxon>Neoptera</taxon>
        <taxon>Endopterygota</taxon>
        <taxon>Hymenoptera</taxon>
        <taxon>Tenthredinoidea</taxon>
        <taxon>Diprionidae</taxon>
        <taxon>Diprioninae</taxon>
        <taxon>Neodiprion</taxon>
    </lineage>
</organism>
<accession>A0A6J0BK00</accession>
<evidence type="ECO:0000313" key="9">
    <source>
        <dbReference type="RefSeq" id="XP_015514133.1"/>
    </source>
</evidence>
<dbReference type="PANTHER" id="PTHR11306">
    <property type="entry name" value="NIEMANN PICK TYPE C2 PROTEIN NPC2-RELATED"/>
    <property type="match status" value="1"/>
</dbReference>